<dbReference type="SUPFAM" id="SSF46785">
    <property type="entry name" value="Winged helix' DNA-binding domain"/>
    <property type="match status" value="1"/>
</dbReference>
<dbReference type="Proteomes" id="UP000013782">
    <property type="component" value="Unassembled WGS sequence"/>
</dbReference>
<dbReference type="STRING" id="160454.RV10_GL003442"/>
<evidence type="ECO:0000256" key="2">
    <source>
        <dbReference type="ARBA" id="ARBA00023125"/>
    </source>
</evidence>
<proteinExistence type="predicted"/>
<dbReference type="CDD" id="cd07377">
    <property type="entry name" value="WHTH_GntR"/>
    <property type="match status" value="1"/>
</dbReference>
<feature type="domain" description="HTH gntR-type" evidence="4">
    <location>
        <begin position="5"/>
        <end position="73"/>
    </location>
</feature>
<dbReference type="PRINTS" id="PR00035">
    <property type="entry name" value="HTHGNTR"/>
</dbReference>
<dbReference type="HOGENOM" id="CLU_017584_9_2_9"/>
<dbReference type="PROSITE" id="PS50949">
    <property type="entry name" value="HTH_GNTR"/>
    <property type="match status" value="1"/>
</dbReference>
<protein>
    <recommendedName>
        <fullName evidence="4">HTH gntR-type domain-containing protein</fullName>
    </recommendedName>
</protein>
<dbReference type="eggNOG" id="COG2186">
    <property type="taxonomic scope" value="Bacteria"/>
</dbReference>
<evidence type="ECO:0000313" key="6">
    <source>
        <dbReference type="Proteomes" id="UP000013782"/>
    </source>
</evidence>
<dbReference type="Pfam" id="PF07729">
    <property type="entry name" value="FCD"/>
    <property type="match status" value="1"/>
</dbReference>
<gene>
    <name evidence="5" type="ORF">UAU_05019</name>
</gene>
<reference evidence="5 6" key="1">
    <citation type="submission" date="2013-02" db="EMBL/GenBank/DDBJ databases">
        <title>The Genome Sequence of Enterococcus pallens BAA-351.</title>
        <authorList>
            <consortium name="The Broad Institute Genome Sequencing Platform"/>
            <consortium name="The Broad Institute Genome Sequencing Center for Infectious Disease"/>
            <person name="Earl A.M."/>
            <person name="Gilmore M.S."/>
            <person name="Lebreton F."/>
            <person name="Walker B."/>
            <person name="Young S.K."/>
            <person name="Zeng Q."/>
            <person name="Gargeya S."/>
            <person name="Fitzgerald M."/>
            <person name="Haas B."/>
            <person name="Abouelleil A."/>
            <person name="Alvarado L."/>
            <person name="Arachchi H.M."/>
            <person name="Berlin A.M."/>
            <person name="Chapman S.B."/>
            <person name="Dewar J."/>
            <person name="Goldberg J."/>
            <person name="Griggs A."/>
            <person name="Gujja S."/>
            <person name="Hansen M."/>
            <person name="Howarth C."/>
            <person name="Imamovic A."/>
            <person name="Larimer J."/>
            <person name="McCowan C."/>
            <person name="Murphy C."/>
            <person name="Neiman D."/>
            <person name="Pearson M."/>
            <person name="Priest M."/>
            <person name="Roberts A."/>
            <person name="Saif S."/>
            <person name="Shea T."/>
            <person name="Sisk P."/>
            <person name="Sykes S."/>
            <person name="Wortman J."/>
            <person name="Nusbaum C."/>
            <person name="Birren B."/>
        </authorList>
    </citation>
    <scope>NUCLEOTIDE SEQUENCE [LARGE SCALE GENOMIC DNA]</scope>
    <source>
        <strain evidence="5 6">ATCC BAA-351</strain>
    </source>
</reference>
<dbReference type="Pfam" id="PF00392">
    <property type="entry name" value="GntR"/>
    <property type="match status" value="1"/>
</dbReference>
<dbReference type="Gene3D" id="1.20.120.530">
    <property type="entry name" value="GntR ligand-binding domain-like"/>
    <property type="match status" value="1"/>
</dbReference>
<dbReference type="InterPro" id="IPR036388">
    <property type="entry name" value="WH-like_DNA-bd_sf"/>
</dbReference>
<dbReference type="OrthoDB" id="369138at2"/>
<dbReference type="EMBL" id="AJAQ01000050">
    <property type="protein sequence ID" value="EOH86578.1"/>
    <property type="molecule type" value="Genomic_DNA"/>
</dbReference>
<dbReference type="PATRIC" id="fig|1158607.3.peg.5004"/>
<evidence type="ECO:0000259" key="4">
    <source>
        <dbReference type="PROSITE" id="PS50949"/>
    </source>
</evidence>
<dbReference type="GO" id="GO:0003700">
    <property type="term" value="F:DNA-binding transcription factor activity"/>
    <property type="evidence" value="ECO:0007669"/>
    <property type="project" value="InterPro"/>
</dbReference>
<dbReference type="InterPro" id="IPR000524">
    <property type="entry name" value="Tscrpt_reg_HTH_GntR"/>
</dbReference>
<keyword evidence="3" id="KW-0804">Transcription</keyword>
<dbReference type="GO" id="GO:0003677">
    <property type="term" value="F:DNA binding"/>
    <property type="evidence" value="ECO:0007669"/>
    <property type="project" value="UniProtKB-KW"/>
</dbReference>
<dbReference type="InterPro" id="IPR008920">
    <property type="entry name" value="TF_FadR/GntR_C"/>
</dbReference>
<comment type="caution">
    <text evidence="5">The sequence shown here is derived from an EMBL/GenBank/DDBJ whole genome shotgun (WGS) entry which is preliminary data.</text>
</comment>
<evidence type="ECO:0000256" key="1">
    <source>
        <dbReference type="ARBA" id="ARBA00023015"/>
    </source>
</evidence>
<organism evidence="5 6">
    <name type="scientific">Enterococcus pallens ATCC BAA-351</name>
    <dbReference type="NCBI Taxonomy" id="1158607"/>
    <lineage>
        <taxon>Bacteria</taxon>
        <taxon>Bacillati</taxon>
        <taxon>Bacillota</taxon>
        <taxon>Bacilli</taxon>
        <taxon>Lactobacillales</taxon>
        <taxon>Enterococcaceae</taxon>
        <taxon>Enterococcus</taxon>
    </lineage>
</organism>
<name>R2PTE0_9ENTE</name>
<evidence type="ECO:0000313" key="5">
    <source>
        <dbReference type="EMBL" id="EOH86578.1"/>
    </source>
</evidence>
<keyword evidence="1" id="KW-0805">Transcription regulation</keyword>
<dbReference type="InterPro" id="IPR036390">
    <property type="entry name" value="WH_DNA-bd_sf"/>
</dbReference>
<dbReference type="InterPro" id="IPR011711">
    <property type="entry name" value="GntR_C"/>
</dbReference>
<sequence length="210" mass="24361">MVNKRGLVNQTITELLAYIEAQNYEAGQKLPIEAELAKQLGVGRSTLREAVKILSFSEVLDVRQGSGTYLKTTRFKEDFSTAELLVARQMLEVQAVRLIIQQESDVEDMLKLKELLFKRNHLLEDGQFSKYVIQDMAFHKKIIDLANNPFLVKWYQEIEEDIRLYLSAQMLQATNYQDNTRLHNQLYQALVEKNLELAEQMIMANNGFEE</sequence>
<dbReference type="SUPFAM" id="SSF48008">
    <property type="entry name" value="GntR ligand-binding domain-like"/>
    <property type="match status" value="1"/>
</dbReference>
<accession>R2PTE0</accession>
<dbReference type="Gene3D" id="1.10.10.10">
    <property type="entry name" value="Winged helix-like DNA-binding domain superfamily/Winged helix DNA-binding domain"/>
    <property type="match status" value="1"/>
</dbReference>
<dbReference type="RefSeq" id="WP_010759946.1">
    <property type="nucleotide sequence ID" value="NZ_ASWD01000003.1"/>
</dbReference>
<dbReference type="AlphaFoldDB" id="R2PTE0"/>
<dbReference type="SMART" id="SM00345">
    <property type="entry name" value="HTH_GNTR"/>
    <property type="match status" value="1"/>
</dbReference>
<dbReference type="PANTHER" id="PTHR43537">
    <property type="entry name" value="TRANSCRIPTIONAL REGULATOR, GNTR FAMILY"/>
    <property type="match status" value="1"/>
</dbReference>
<dbReference type="PANTHER" id="PTHR43537:SF5">
    <property type="entry name" value="UXU OPERON TRANSCRIPTIONAL REGULATOR"/>
    <property type="match status" value="1"/>
</dbReference>
<keyword evidence="6" id="KW-1185">Reference proteome</keyword>
<keyword evidence="2" id="KW-0238">DNA-binding</keyword>
<evidence type="ECO:0000256" key="3">
    <source>
        <dbReference type="ARBA" id="ARBA00023163"/>
    </source>
</evidence>
<dbReference type="SMART" id="SM00895">
    <property type="entry name" value="FCD"/>
    <property type="match status" value="1"/>
</dbReference>